<dbReference type="PATRIC" id="fig|379893.4.peg.121"/>
<dbReference type="OrthoDB" id="9131059at2"/>
<comment type="similarity">
    <text evidence="2 8">Belongs to the periplasmic pilus chaperone family.</text>
</comment>
<evidence type="ECO:0000256" key="7">
    <source>
        <dbReference type="ARBA" id="ARBA00023319"/>
    </source>
</evidence>
<dbReference type="EMBL" id="JNGI01000011">
    <property type="protein sequence ID" value="KNC95588.1"/>
    <property type="molecule type" value="Genomic_DNA"/>
</dbReference>
<dbReference type="Proteomes" id="UP000037393">
    <property type="component" value="Unassembled WGS sequence"/>
</dbReference>
<dbReference type="InterPro" id="IPR036316">
    <property type="entry name" value="Pili_assmbl_chap_C_dom_sf"/>
</dbReference>
<dbReference type="Pfam" id="PF02753">
    <property type="entry name" value="PapD_C"/>
    <property type="match status" value="1"/>
</dbReference>
<keyword evidence="7" id="KW-0393">Immunoglobulin domain</keyword>
<evidence type="ECO:0000313" key="12">
    <source>
        <dbReference type="Proteomes" id="UP000037393"/>
    </source>
</evidence>
<keyword evidence="6 8" id="KW-0143">Chaperone</keyword>
<dbReference type="AlphaFoldDB" id="A0A0L0H4F0"/>
<dbReference type="SUPFAM" id="SSF49584">
    <property type="entry name" value="Periplasmic chaperone C-domain"/>
    <property type="match status" value="1"/>
</dbReference>
<evidence type="ECO:0000259" key="9">
    <source>
        <dbReference type="Pfam" id="PF00345"/>
    </source>
</evidence>
<dbReference type="InterPro" id="IPR016147">
    <property type="entry name" value="Pili_assmbl_chaperone_N"/>
</dbReference>
<evidence type="ECO:0000256" key="1">
    <source>
        <dbReference type="ARBA" id="ARBA00004418"/>
    </source>
</evidence>
<evidence type="ECO:0000259" key="10">
    <source>
        <dbReference type="Pfam" id="PF02753"/>
    </source>
</evidence>
<dbReference type="InterPro" id="IPR013783">
    <property type="entry name" value="Ig-like_fold"/>
</dbReference>
<dbReference type="Pfam" id="PF00345">
    <property type="entry name" value="PapD_N"/>
    <property type="match status" value="1"/>
</dbReference>
<organism evidence="11 12">
    <name type="scientific">Trabulsiella odontotermitis</name>
    <dbReference type="NCBI Taxonomy" id="379893"/>
    <lineage>
        <taxon>Bacteria</taxon>
        <taxon>Pseudomonadati</taxon>
        <taxon>Pseudomonadota</taxon>
        <taxon>Gammaproteobacteria</taxon>
        <taxon>Enterobacterales</taxon>
        <taxon>Enterobacteriaceae</taxon>
        <taxon>Trabulsiella</taxon>
    </lineage>
</organism>
<evidence type="ECO:0000313" key="11">
    <source>
        <dbReference type="EMBL" id="KNC95588.1"/>
    </source>
</evidence>
<dbReference type="InterPro" id="IPR008962">
    <property type="entry name" value="PapD-like_sf"/>
</dbReference>
<evidence type="ECO:0000256" key="2">
    <source>
        <dbReference type="ARBA" id="ARBA00007399"/>
    </source>
</evidence>
<accession>A0A0L0H4F0</accession>
<dbReference type="PANTHER" id="PTHR30251">
    <property type="entry name" value="PILUS ASSEMBLY CHAPERONE"/>
    <property type="match status" value="1"/>
</dbReference>
<comment type="subcellular location">
    <subcellularLocation>
        <location evidence="1 8">Periplasm</location>
    </subcellularLocation>
</comment>
<feature type="domain" description="Pili assembly chaperone C-terminal" evidence="10">
    <location>
        <begin position="161"/>
        <end position="217"/>
    </location>
</feature>
<dbReference type="GO" id="GO:0030288">
    <property type="term" value="C:outer membrane-bounded periplasmic space"/>
    <property type="evidence" value="ECO:0007669"/>
    <property type="project" value="InterPro"/>
</dbReference>
<dbReference type="InterPro" id="IPR016148">
    <property type="entry name" value="Pili_assmbl_chaperone_C"/>
</dbReference>
<protein>
    <submittedName>
        <fullName evidence="11">Long polar fimbrial chaperone LpfB</fullName>
    </submittedName>
</protein>
<dbReference type="PRINTS" id="PR00969">
    <property type="entry name" value="CHAPERONPILI"/>
</dbReference>
<dbReference type="SUPFAM" id="SSF49354">
    <property type="entry name" value="PapD-like"/>
    <property type="match status" value="1"/>
</dbReference>
<dbReference type="RefSeq" id="WP_049855723.1">
    <property type="nucleotide sequence ID" value="NZ_JNGI01000011.1"/>
</dbReference>
<name>A0A0L0H4F0_9ENTR</name>
<evidence type="ECO:0000256" key="5">
    <source>
        <dbReference type="ARBA" id="ARBA00022764"/>
    </source>
</evidence>
<dbReference type="InterPro" id="IPR050643">
    <property type="entry name" value="Periplasmic_pilus_chap"/>
</dbReference>
<comment type="caution">
    <text evidence="11">The sequence shown here is derived from an EMBL/GenBank/DDBJ whole genome shotgun (WGS) entry which is preliminary data.</text>
</comment>
<reference evidence="11 12" key="1">
    <citation type="journal article" date="2015" name="Appl. Environ. Microbiol.">
        <title>The Enterobacterium Trabulsiella odontotermitis Presents Novel Adaptations Related to Its Association with Fungus-Growing Termites.</title>
        <authorList>
            <person name="Sapountzis P."/>
            <person name="Gruntjes T."/>
            <person name="Otani S."/>
            <person name="Estevez J."/>
            <person name="da Costa R.R."/>
            <person name="Plunkett G.3rd."/>
            <person name="Perna N.T."/>
            <person name="Poulsen M."/>
        </authorList>
    </citation>
    <scope>NUCLEOTIDE SEQUENCE [LARGE SCALE GENOMIC DNA]</scope>
    <source>
        <strain evidence="11 12">12</strain>
    </source>
</reference>
<dbReference type="PANTHER" id="PTHR30251:SF9">
    <property type="entry name" value="CHAPERONE PROTEIN CAF1M"/>
    <property type="match status" value="1"/>
</dbReference>
<dbReference type="InterPro" id="IPR018046">
    <property type="entry name" value="Pili_assmbl_chaperone_CS"/>
</dbReference>
<dbReference type="FunFam" id="2.60.40.10:FF:000458">
    <property type="entry name" value="Molecular chaperone FimC"/>
    <property type="match status" value="1"/>
</dbReference>
<evidence type="ECO:0000256" key="4">
    <source>
        <dbReference type="ARBA" id="ARBA00022729"/>
    </source>
</evidence>
<evidence type="ECO:0000256" key="3">
    <source>
        <dbReference type="ARBA" id="ARBA00022558"/>
    </source>
</evidence>
<evidence type="ECO:0000256" key="8">
    <source>
        <dbReference type="RuleBase" id="RU003918"/>
    </source>
</evidence>
<dbReference type="InterPro" id="IPR001829">
    <property type="entry name" value="Pili_assmbl_chaperone_bac"/>
</dbReference>
<evidence type="ECO:0000256" key="6">
    <source>
        <dbReference type="ARBA" id="ARBA00023186"/>
    </source>
</evidence>
<gene>
    <name evidence="11" type="ORF">GM31_00585</name>
</gene>
<keyword evidence="12" id="KW-1185">Reference proteome</keyword>
<keyword evidence="5" id="KW-0574">Periplasm</keyword>
<sequence length="225" mass="24813">MKFFSGVMMSALLMTSFITDSHAGVIIGGTRVIYSADKKEASLSITNPDSIPYLIQSWVEAQTPGGSKPPFIITPPLYRLDKGQQNVMRIVLAGNLPQDKESMFWLSIKSIPSVEPRDNTLQVAVKTRIKLIYRPQVLKASGPEQQATKLVWQRSGNRIQVNNPTPYYINFNEIKLGGIKLEDVTFVSPHSSTTFPVPTGETSSQLAFKIIDDYGGTGEAHAARL</sequence>
<dbReference type="GO" id="GO:0071555">
    <property type="term" value="P:cell wall organization"/>
    <property type="evidence" value="ECO:0007669"/>
    <property type="project" value="InterPro"/>
</dbReference>
<keyword evidence="4" id="KW-0732">Signal</keyword>
<dbReference type="PROSITE" id="PS00635">
    <property type="entry name" value="PILI_CHAPERONE"/>
    <property type="match status" value="1"/>
</dbReference>
<keyword evidence="3" id="KW-1029">Fimbrium biogenesis</keyword>
<feature type="domain" description="Pili assembly chaperone N-terminal" evidence="9">
    <location>
        <begin position="24"/>
        <end position="138"/>
    </location>
</feature>
<proteinExistence type="inferred from homology"/>
<dbReference type="Gene3D" id="2.60.40.10">
    <property type="entry name" value="Immunoglobulins"/>
    <property type="match status" value="2"/>
</dbReference>